<feature type="chain" id="PRO_5044813502" description="Glucan endo-1,3-beta-D-glucosidase" evidence="6">
    <location>
        <begin position="28"/>
        <end position="388"/>
    </location>
</feature>
<proteinExistence type="inferred from homology"/>
<keyword evidence="8" id="KW-1185">Reference proteome</keyword>
<evidence type="ECO:0000256" key="2">
    <source>
        <dbReference type="ARBA" id="ARBA00022801"/>
    </source>
</evidence>
<dbReference type="EMBL" id="JAVIJP010000052">
    <property type="protein sequence ID" value="KAL3625411.1"/>
    <property type="molecule type" value="Genomic_DNA"/>
</dbReference>
<name>A0ABD3C7U8_9LAMI</name>
<protein>
    <recommendedName>
        <fullName evidence="9">Glucan endo-1,3-beta-D-glucosidase</fullName>
    </recommendedName>
</protein>
<accession>A0ABD3C7U8</accession>
<dbReference type="PANTHER" id="PTHR32227">
    <property type="entry name" value="GLUCAN ENDO-1,3-BETA-GLUCOSIDASE BG1-RELATED-RELATED"/>
    <property type="match status" value="1"/>
</dbReference>
<dbReference type="SUPFAM" id="SSF51445">
    <property type="entry name" value="(Trans)glycosidases"/>
    <property type="match status" value="1"/>
</dbReference>
<feature type="region of interest" description="Disordered" evidence="5">
    <location>
        <begin position="263"/>
        <end position="325"/>
    </location>
</feature>
<dbReference type="Proteomes" id="UP001632038">
    <property type="component" value="Unassembled WGS sequence"/>
</dbReference>
<comment type="similarity">
    <text evidence="1 4">Belongs to the glycosyl hydrolase 17 family.</text>
</comment>
<dbReference type="InterPro" id="IPR000490">
    <property type="entry name" value="Glyco_hydro_17"/>
</dbReference>
<evidence type="ECO:0000313" key="7">
    <source>
        <dbReference type="EMBL" id="KAL3625411.1"/>
    </source>
</evidence>
<evidence type="ECO:0000256" key="3">
    <source>
        <dbReference type="ARBA" id="ARBA00023295"/>
    </source>
</evidence>
<reference evidence="8" key="1">
    <citation type="journal article" date="2024" name="IScience">
        <title>Strigolactones Initiate the Formation of Haustorium-like Structures in Castilleja.</title>
        <authorList>
            <person name="Buerger M."/>
            <person name="Peterson D."/>
            <person name="Chory J."/>
        </authorList>
    </citation>
    <scope>NUCLEOTIDE SEQUENCE [LARGE SCALE GENOMIC DNA]</scope>
</reference>
<dbReference type="InterPro" id="IPR044965">
    <property type="entry name" value="Glyco_hydro_17_plant"/>
</dbReference>
<organism evidence="7 8">
    <name type="scientific">Castilleja foliolosa</name>
    <dbReference type="NCBI Taxonomy" id="1961234"/>
    <lineage>
        <taxon>Eukaryota</taxon>
        <taxon>Viridiplantae</taxon>
        <taxon>Streptophyta</taxon>
        <taxon>Embryophyta</taxon>
        <taxon>Tracheophyta</taxon>
        <taxon>Spermatophyta</taxon>
        <taxon>Magnoliopsida</taxon>
        <taxon>eudicotyledons</taxon>
        <taxon>Gunneridae</taxon>
        <taxon>Pentapetalae</taxon>
        <taxon>asterids</taxon>
        <taxon>lamiids</taxon>
        <taxon>Lamiales</taxon>
        <taxon>Orobanchaceae</taxon>
        <taxon>Pedicularideae</taxon>
        <taxon>Castillejinae</taxon>
        <taxon>Castilleja</taxon>
    </lineage>
</organism>
<evidence type="ECO:0000256" key="5">
    <source>
        <dbReference type="SAM" id="MobiDB-lite"/>
    </source>
</evidence>
<dbReference type="Gene3D" id="3.20.20.80">
    <property type="entry name" value="Glycosidases"/>
    <property type="match status" value="1"/>
</dbReference>
<evidence type="ECO:0008006" key="9">
    <source>
        <dbReference type="Google" id="ProtNLM"/>
    </source>
</evidence>
<dbReference type="GO" id="GO:0016798">
    <property type="term" value="F:hydrolase activity, acting on glycosyl bonds"/>
    <property type="evidence" value="ECO:0007669"/>
    <property type="project" value="UniProtKB-KW"/>
</dbReference>
<dbReference type="InterPro" id="IPR017853">
    <property type="entry name" value="GH"/>
</dbReference>
<keyword evidence="3" id="KW-0326">Glycosidase</keyword>
<comment type="caution">
    <text evidence="7">The sequence shown here is derived from an EMBL/GenBank/DDBJ whole genome shotgun (WGS) entry which is preliminary data.</text>
</comment>
<sequence length="388" mass="43695">MAIAANHFMSTMLMLALLIITLSLLRSELITEGTVQDCLVHHVRVVQLFKQYNIQRMRIFDTDPETLDALRGSNIELTVGIQNRDLQPLVDNPTNANNWVRDNIIKYQNVKFRHVIVGNEVRPGNPNTQQYVPFVLRAMRNINNAISPLRCGIKVTTAVDTEIIDPSSNFPPAKGRFRPEVSPYLDPIVRFLVDTDAPLFANIYPYFAYISAPNVIDRQYALLNPNYTGVDTPGGKYQNLFYSLLDTVNAALEKSVGSMSFADADKKAPPEVKGGESGWSSGRRPPIKGVESGQILSPIIRGDIDRRRPPFKRRDRPPPGSANIDDIANIENAREYVNNLIQAVKKGTPRRPGQPIETYIFTMFDENQKPGNEEERHFGLSIYSRRST</sequence>
<evidence type="ECO:0000256" key="4">
    <source>
        <dbReference type="RuleBase" id="RU004335"/>
    </source>
</evidence>
<evidence type="ECO:0000313" key="8">
    <source>
        <dbReference type="Proteomes" id="UP001632038"/>
    </source>
</evidence>
<dbReference type="AlphaFoldDB" id="A0ABD3C7U8"/>
<evidence type="ECO:0000256" key="6">
    <source>
        <dbReference type="SAM" id="SignalP"/>
    </source>
</evidence>
<gene>
    <name evidence="7" type="ORF">CASFOL_030865</name>
</gene>
<keyword evidence="6" id="KW-0732">Signal</keyword>
<feature type="compositionally biased region" description="Basic and acidic residues" evidence="5">
    <location>
        <begin position="263"/>
        <end position="274"/>
    </location>
</feature>
<keyword evidence="2" id="KW-0378">Hydrolase</keyword>
<dbReference type="Pfam" id="PF00332">
    <property type="entry name" value="Glyco_hydro_17"/>
    <property type="match status" value="2"/>
</dbReference>
<evidence type="ECO:0000256" key="1">
    <source>
        <dbReference type="ARBA" id="ARBA00008773"/>
    </source>
</evidence>
<feature type="signal peptide" evidence="6">
    <location>
        <begin position="1"/>
        <end position="27"/>
    </location>
</feature>